<dbReference type="AlphaFoldDB" id="A0A8H4XBG5"/>
<sequence>MAQKQPQEPAITLITNLAPEILRNIFGHFCSHCSGDYQWPFRTGPQAAQDNTSLFNLCLVSRYFRGTAQEILHHSFNLDCHEWPSDHSKRRLEPFLATVASRPDLARSVAAVFIQGPLIEHLDFEEARRAFGICARSLGTNPRDIYQKVQASEELSSTRMPSRATILGQSPAIKRAFFLGEPTPEDMKHTEFIFAAASKLLTMVVSILPNLVHLGMEEGRAKPHRRQEIDVEPDTLDALGITSIGLTTFESDRALDNLLWRAPNLETLVTLGLFPFPELPSVRNLHIRTGGRLHGWWINECLSPCTGPLSTFSFTGVDPEISSVIECIDQPRLHGSLESLHLFKCRRAHYTKLRPVPSLKRFTKLKTLSIPTAHIYGPDLASPHHVSLVNILPANITSLTLVRHDEPTPLDRMMEDLQCLFNAKHALFTQLKEIRIRMEHIFDEHLTTLSEPIGVDLIHQELLGSRWICSGHMSRYAQICLQ</sequence>
<dbReference type="EMBL" id="JABEXW010000177">
    <property type="protein sequence ID" value="KAF4969003.1"/>
    <property type="molecule type" value="Genomic_DNA"/>
</dbReference>
<proteinExistence type="predicted"/>
<gene>
    <name evidence="1" type="ORF">FSARC_3657</name>
</gene>
<evidence type="ECO:0000313" key="1">
    <source>
        <dbReference type="EMBL" id="KAF4969003.1"/>
    </source>
</evidence>
<reference evidence="1" key="1">
    <citation type="journal article" date="2020" name="BMC Genomics">
        <title>Correction to: Identification and distribution of gene clusters required for synthesis of sphingolipid metabolism inhibitors in diverse species of the filamentous fungus Fusarium.</title>
        <authorList>
            <person name="Kim H.S."/>
            <person name="Lohmar J.M."/>
            <person name="Busman M."/>
            <person name="Brown D.W."/>
            <person name="Naumann T.A."/>
            <person name="Divon H.H."/>
            <person name="Lysoe E."/>
            <person name="Uhlig S."/>
            <person name="Proctor R.H."/>
        </authorList>
    </citation>
    <scope>NUCLEOTIDE SEQUENCE</scope>
    <source>
        <strain evidence="1">NRRL 20472</strain>
    </source>
</reference>
<name>A0A8H4XBG5_9HYPO</name>
<reference evidence="1" key="2">
    <citation type="submission" date="2020-05" db="EMBL/GenBank/DDBJ databases">
        <authorList>
            <person name="Kim H.-S."/>
            <person name="Proctor R.H."/>
            <person name="Brown D.W."/>
        </authorList>
    </citation>
    <scope>NUCLEOTIDE SEQUENCE</scope>
    <source>
        <strain evidence="1">NRRL 20472</strain>
    </source>
</reference>
<evidence type="ECO:0000313" key="2">
    <source>
        <dbReference type="Proteomes" id="UP000622797"/>
    </source>
</evidence>
<evidence type="ECO:0008006" key="3">
    <source>
        <dbReference type="Google" id="ProtNLM"/>
    </source>
</evidence>
<accession>A0A8H4XBG5</accession>
<protein>
    <recommendedName>
        <fullName evidence="3">F-box domain-containing protein</fullName>
    </recommendedName>
</protein>
<organism evidence="1 2">
    <name type="scientific">Fusarium sarcochroum</name>
    <dbReference type="NCBI Taxonomy" id="1208366"/>
    <lineage>
        <taxon>Eukaryota</taxon>
        <taxon>Fungi</taxon>
        <taxon>Dikarya</taxon>
        <taxon>Ascomycota</taxon>
        <taxon>Pezizomycotina</taxon>
        <taxon>Sordariomycetes</taxon>
        <taxon>Hypocreomycetidae</taxon>
        <taxon>Hypocreales</taxon>
        <taxon>Nectriaceae</taxon>
        <taxon>Fusarium</taxon>
        <taxon>Fusarium lateritium species complex</taxon>
    </lineage>
</organism>
<dbReference type="OrthoDB" id="2520703at2759"/>
<dbReference type="Proteomes" id="UP000622797">
    <property type="component" value="Unassembled WGS sequence"/>
</dbReference>
<keyword evidence="2" id="KW-1185">Reference proteome</keyword>
<comment type="caution">
    <text evidence="1">The sequence shown here is derived from an EMBL/GenBank/DDBJ whole genome shotgun (WGS) entry which is preliminary data.</text>
</comment>